<keyword evidence="3" id="KW-1185">Reference proteome</keyword>
<feature type="compositionally biased region" description="Basic and acidic residues" evidence="1">
    <location>
        <begin position="93"/>
        <end position="110"/>
    </location>
</feature>
<proteinExistence type="predicted"/>
<feature type="compositionally biased region" description="Low complexity" evidence="1">
    <location>
        <begin position="112"/>
        <end position="127"/>
    </location>
</feature>
<dbReference type="AlphaFoldDB" id="A0AAN6SM53"/>
<organism evidence="2 3">
    <name type="scientific">Parachaetomium inaequale</name>
    <dbReference type="NCBI Taxonomy" id="2588326"/>
    <lineage>
        <taxon>Eukaryota</taxon>
        <taxon>Fungi</taxon>
        <taxon>Dikarya</taxon>
        <taxon>Ascomycota</taxon>
        <taxon>Pezizomycotina</taxon>
        <taxon>Sordariomycetes</taxon>
        <taxon>Sordariomycetidae</taxon>
        <taxon>Sordariales</taxon>
        <taxon>Chaetomiaceae</taxon>
        <taxon>Parachaetomium</taxon>
    </lineage>
</organism>
<protein>
    <submittedName>
        <fullName evidence="2">Uncharacterized protein</fullName>
    </submittedName>
</protein>
<sequence>MDTDMAWDVLEMHMRWAERNGLVDTAREPTGVIFQKARINHTIQPFIIASLTDLTFNHLQSIGTLALHSLLANGMTGDDVIKFAEDVVRKREAEREAASRRAKTGDREAASRPAKTAAAEPRAAAPARPADLNATNLALVATTSRKVPGWLAGLEAPEEVVKTKATSSGENGNMKTRGLRGSARPILVVVHIAVAAQVDRPFRAISRLIRFFGDIELERDAGAVMRSADGFEEDNDMFFGLLDKNNYELGR</sequence>
<reference evidence="3" key="1">
    <citation type="journal article" date="2023" name="Mol. Phylogenet. Evol.">
        <title>Genome-scale phylogeny and comparative genomics of the fungal order Sordariales.</title>
        <authorList>
            <person name="Hensen N."/>
            <person name="Bonometti L."/>
            <person name="Westerberg I."/>
            <person name="Brannstrom I.O."/>
            <person name="Guillou S."/>
            <person name="Cros-Aarteil S."/>
            <person name="Calhoun S."/>
            <person name="Haridas S."/>
            <person name="Kuo A."/>
            <person name="Mondo S."/>
            <person name="Pangilinan J."/>
            <person name="Riley R."/>
            <person name="LaButti K."/>
            <person name="Andreopoulos B."/>
            <person name="Lipzen A."/>
            <person name="Chen C."/>
            <person name="Yan M."/>
            <person name="Daum C."/>
            <person name="Ng V."/>
            <person name="Clum A."/>
            <person name="Steindorff A."/>
            <person name="Ohm R.A."/>
            <person name="Martin F."/>
            <person name="Silar P."/>
            <person name="Natvig D.O."/>
            <person name="Lalanne C."/>
            <person name="Gautier V."/>
            <person name="Ament-Velasquez S.L."/>
            <person name="Kruys A."/>
            <person name="Hutchinson M.I."/>
            <person name="Powell A.J."/>
            <person name="Barry K."/>
            <person name="Miller A.N."/>
            <person name="Grigoriev I.V."/>
            <person name="Debuchy R."/>
            <person name="Gladieux P."/>
            <person name="Hiltunen Thoren M."/>
            <person name="Johannesson H."/>
        </authorList>
    </citation>
    <scope>NUCLEOTIDE SEQUENCE [LARGE SCALE GENOMIC DNA]</scope>
    <source>
        <strain evidence="3">CBS 284.82</strain>
    </source>
</reference>
<dbReference type="EMBL" id="MU854528">
    <property type="protein sequence ID" value="KAK4033476.1"/>
    <property type="molecule type" value="Genomic_DNA"/>
</dbReference>
<feature type="non-terminal residue" evidence="2">
    <location>
        <position position="251"/>
    </location>
</feature>
<accession>A0AAN6SM53</accession>
<dbReference type="Proteomes" id="UP001303115">
    <property type="component" value="Unassembled WGS sequence"/>
</dbReference>
<feature type="region of interest" description="Disordered" evidence="1">
    <location>
        <begin position="93"/>
        <end position="127"/>
    </location>
</feature>
<evidence type="ECO:0000313" key="2">
    <source>
        <dbReference type="EMBL" id="KAK4033476.1"/>
    </source>
</evidence>
<gene>
    <name evidence="2" type="ORF">C8A01DRAFT_40079</name>
</gene>
<comment type="caution">
    <text evidence="2">The sequence shown here is derived from an EMBL/GenBank/DDBJ whole genome shotgun (WGS) entry which is preliminary data.</text>
</comment>
<evidence type="ECO:0000256" key="1">
    <source>
        <dbReference type="SAM" id="MobiDB-lite"/>
    </source>
</evidence>
<evidence type="ECO:0000313" key="3">
    <source>
        <dbReference type="Proteomes" id="UP001303115"/>
    </source>
</evidence>
<name>A0AAN6SM53_9PEZI</name>